<dbReference type="AlphaFoldDB" id="A0A0A6P4H4"/>
<organism evidence="1 2">
    <name type="scientific">Candidatus Thiomargarita nelsonii</name>
    <dbReference type="NCBI Taxonomy" id="1003181"/>
    <lineage>
        <taxon>Bacteria</taxon>
        <taxon>Pseudomonadati</taxon>
        <taxon>Pseudomonadota</taxon>
        <taxon>Gammaproteobacteria</taxon>
        <taxon>Thiotrichales</taxon>
        <taxon>Thiotrichaceae</taxon>
        <taxon>Thiomargarita</taxon>
    </lineage>
</organism>
<evidence type="ECO:0000313" key="1">
    <source>
        <dbReference type="EMBL" id="KHD05663.1"/>
    </source>
</evidence>
<sequence length="80" mass="9164">MRGTQGQSQTQLDITGTFLVQDAKNDRDDQNRRIIPMQDFVADYKVKTVFGLGGRYLVGKKKPFKVSTMQLFKKDKVFSC</sequence>
<dbReference type="Proteomes" id="UP000030428">
    <property type="component" value="Unassembled WGS sequence"/>
</dbReference>
<evidence type="ECO:0000313" key="2">
    <source>
        <dbReference type="Proteomes" id="UP000030428"/>
    </source>
</evidence>
<dbReference type="EMBL" id="JSZA02000111">
    <property type="protein sequence ID" value="KHD05663.1"/>
    <property type="molecule type" value="Genomic_DNA"/>
</dbReference>
<proteinExistence type="predicted"/>
<reference evidence="1 2" key="1">
    <citation type="journal article" date="2016" name="Front. Microbiol.">
        <title>Single-Cell (Meta-)Genomics of a Dimorphic Candidatus Thiomargarita nelsonii Reveals Genomic Plasticity.</title>
        <authorList>
            <person name="Flood B.E."/>
            <person name="Fliss P."/>
            <person name="Jones D.S."/>
            <person name="Dick G.J."/>
            <person name="Jain S."/>
            <person name="Kaster A.K."/>
            <person name="Winkel M."/>
            <person name="Mussmann M."/>
            <person name="Bailey J."/>
        </authorList>
    </citation>
    <scope>NUCLEOTIDE SEQUENCE [LARGE SCALE GENOMIC DNA]</scope>
    <source>
        <strain evidence="1">Hydrate Ridge</strain>
    </source>
</reference>
<comment type="caution">
    <text evidence="1">The sequence shown here is derived from an EMBL/GenBank/DDBJ whole genome shotgun (WGS) entry which is preliminary data.</text>
</comment>
<protein>
    <submittedName>
        <fullName evidence="1">Uncharacterized protein</fullName>
    </submittedName>
</protein>
<accession>A0A0A6P4H4</accession>
<name>A0A0A6P4H4_9GAMM</name>
<keyword evidence="2" id="KW-1185">Reference proteome</keyword>
<gene>
    <name evidence="1" type="ORF">PN36_23135</name>
</gene>